<dbReference type="EMBL" id="SFCI01000087">
    <property type="protein sequence ID" value="TFY82686.1"/>
    <property type="molecule type" value="Genomic_DNA"/>
</dbReference>
<organism evidence="3 4">
    <name type="scientific">Hericium alpestre</name>
    <dbReference type="NCBI Taxonomy" id="135208"/>
    <lineage>
        <taxon>Eukaryota</taxon>
        <taxon>Fungi</taxon>
        <taxon>Dikarya</taxon>
        <taxon>Basidiomycota</taxon>
        <taxon>Agaricomycotina</taxon>
        <taxon>Agaricomycetes</taxon>
        <taxon>Russulales</taxon>
        <taxon>Hericiaceae</taxon>
        <taxon>Hericium</taxon>
    </lineage>
</organism>
<sequence length="225" mass="24707">MCNSCRSSLKADPQSPVGAGEAEFRKTLEDLKVNEGHAVLMRRKEEHDAVEKAGEWRKVPWYGTPYKVETVDDELVKTAAGASTIPDLHLPHPNELIPQNLDVEKRDVAKDAIKLAKAAKEIVDGIAVSGSDIVDLGRIVPPGSNYVWQSTVPNLNEANSSLSYYLHFGSYNDRHLRAASALVAQILAEPVDDLLSDGKFEFVQGKGYPEAAIELVPAVPPRYYE</sequence>
<dbReference type="Proteomes" id="UP000298061">
    <property type="component" value="Unassembled WGS sequence"/>
</dbReference>
<proteinExistence type="predicted"/>
<evidence type="ECO:0000256" key="1">
    <source>
        <dbReference type="ARBA" id="ARBA00022723"/>
    </source>
</evidence>
<dbReference type="Gene3D" id="3.30.830.10">
    <property type="entry name" value="Metalloenzyme, LuxS/M16 peptidase-like"/>
    <property type="match status" value="2"/>
</dbReference>
<dbReference type="GO" id="GO:0046872">
    <property type="term" value="F:metal ion binding"/>
    <property type="evidence" value="ECO:0007669"/>
    <property type="project" value="UniProtKB-KW"/>
</dbReference>
<dbReference type="AlphaFoldDB" id="A0A4Z0A6K5"/>
<keyword evidence="1" id="KW-0479">Metal-binding</keyword>
<evidence type="ECO:0000259" key="2">
    <source>
        <dbReference type="Pfam" id="PF16187"/>
    </source>
</evidence>
<protein>
    <recommendedName>
        <fullName evidence="2">Peptidase M16 middle/third domain-containing protein</fullName>
    </recommendedName>
</protein>
<evidence type="ECO:0000313" key="3">
    <source>
        <dbReference type="EMBL" id="TFY82686.1"/>
    </source>
</evidence>
<accession>A0A4Z0A6K5</accession>
<dbReference type="STRING" id="135208.A0A4Z0A6K5"/>
<comment type="caution">
    <text evidence="3">The sequence shown here is derived from an EMBL/GenBank/DDBJ whole genome shotgun (WGS) entry which is preliminary data.</text>
</comment>
<dbReference type="SUPFAM" id="SSF63411">
    <property type="entry name" value="LuxS/MPP-like metallohydrolase"/>
    <property type="match status" value="1"/>
</dbReference>
<name>A0A4Z0A6K5_9AGAM</name>
<gene>
    <name evidence="3" type="ORF">EWM64_g1326</name>
</gene>
<evidence type="ECO:0000313" key="4">
    <source>
        <dbReference type="Proteomes" id="UP000298061"/>
    </source>
</evidence>
<dbReference type="InterPro" id="IPR050626">
    <property type="entry name" value="Peptidase_M16"/>
</dbReference>
<reference evidence="3 4" key="1">
    <citation type="submission" date="2019-02" db="EMBL/GenBank/DDBJ databases">
        <title>Genome sequencing of the rare red list fungi Hericium alpestre (H. flagellum).</title>
        <authorList>
            <person name="Buettner E."/>
            <person name="Kellner H."/>
        </authorList>
    </citation>
    <scope>NUCLEOTIDE SEQUENCE [LARGE SCALE GENOMIC DNA]</scope>
    <source>
        <strain evidence="3 4">DSM 108284</strain>
    </source>
</reference>
<feature type="domain" description="Peptidase M16 middle/third" evidence="2">
    <location>
        <begin position="22"/>
        <end position="110"/>
    </location>
</feature>
<dbReference type="PANTHER" id="PTHR43690:SF18">
    <property type="entry name" value="INSULIN-DEGRADING ENZYME-RELATED"/>
    <property type="match status" value="1"/>
</dbReference>
<dbReference type="PANTHER" id="PTHR43690">
    <property type="entry name" value="NARDILYSIN"/>
    <property type="match status" value="1"/>
</dbReference>
<dbReference type="OrthoDB" id="952271at2759"/>
<dbReference type="InterPro" id="IPR011249">
    <property type="entry name" value="Metalloenz_LuxS/M16"/>
</dbReference>
<keyword evidence="4" id="KW-1185">Reference proteome</keyword>
<dbReference type="Pfam" id="PF16187">
    <property type="entry name" value="Peptidase_M16_M"/>
    <property type="match status" value="1"/>
</dbReference>
<dbReference type="InterPro" id="IPR032632">
    <property type="entry name" value="Peptidase_M16_M"/>
</dbReference>